<gene>
    <name evidence="1" type="ORF">TCM_041262</name>
</gene>
<evidence type="ECO:0008006" key="3">
    <source>
        <dbReference type="Google" id="ProtNLM"/>
    </source>
</evidence>
<dbReference type="Gramene" id="EOY33304">
    <property type="protein sequence ID" value="EOY33304"/>
    <property type="gene ID" value="TCM_041262"/>
</dbReference>
<dbReference type="HOGENOM" id="CLU_2228087_0_0_1"/>
<name>A0A061GZM7_THECC</name>
<evidence type="ECO:0000313" key="2">
    <source>
        <dbReference type="Proteomes" id="UP000026915"/>
    </source>
</evidence>
<sequence>MEPHQVADCPHKMALSAICTVDIETPPSHLTIEDFVEEPTRMEVLLNEKRTKVMVDMGPSDTFITLGEAKRCGFKVEKDFGQIKVVNSLASVIMENSKDVKVKNGS</sequence>
<evidence type="ECO:0000313" key="1">
    <source>
        <dbReference type="EMBL" id="EOY33304.1"/>
    </source>
</evidence>
<proteinExistence type="predicted"/>
<keyword evidence="2" id="KW-1185">Reference proteome</keyword>
<dbReference type="InParanoid" id="A0A061GZM7"/>
<dbReference type="AlphaFoldDB" id="A0A061GZM7"/>
<dbReference type="Proteomes" id="UP000026915">
    <property type="component" value="Chromosome 9"/>
</dbReference>
<organism evidence="1 2">
    <name type="scientific">Theobroma cacao</name>
    <name type="common">Cacao</name>
    <name type="synonym">Cocoa</name>
    <dbReference type="NCBI Taxonomy" id="3641"/>
    <lineage>
        <taxon>Eukaryota</taxon>
        <taxon>Viridiplantae</taxon>
        <taxon>Streptophyta</taxon>
        <taxon>Embryophyta</taxon>
        <taxon>Tracheophyta</taxon>
        <taxon>Spermatophyta</taxon>
        <taxon>Magnoliopsida</taxon>
        <taxon>eudicotyledons</taxon>
        <taxon>Gunneridae</taxon>
        <taxon>Pentapetalae</taxon>
        <taxon>rosids</taxon>
        <taxon>malvids</taxon>
        <taxon>Malvales</taxon>
        <taxon>Malvaceae</taxon>
        <taxon>Byttnerioideae</taxon>
        <taxon>Theobroma</taxon>
    </lineage>
</organism>
<reference evidence="1 2" key="1">
    <citation type="journal article" date="2013" name="Genome Biol.">
        <title>The genome sequence of the most widely cultivated cacao type and its use to identify candidate genes regulating pod color.</title>
        <authorList>
            <person name="Motamayor J.C."/>
            <person name="Mockaitis K."/>
            <person name="Schmutz J."/>
            <person name="Haiminen N."/>
            <person name="Iii D.L."/>
            <person name="Cornejo O."/>
            <person name="Findley S.D."/>
            <person name="Zheng P."/>
            <person name="Utro F."/>
            <person name="Royaert S."/>
            <person name="Saski C."/>
            <person name="Jenkins J."/>
            <person name="Podicheti R."/>
            <person name="Zhao M."/>
            <person name="Scheffler B.E."/>
            <person name="Stack J.C."/>
            <person name="Feltus F.A."/>
            <person name="Mustiga G.M."/>
            <person name="Amores F."/>
            <person name="Phillips W."/>
            <person name="Marelli J.P."/>
            <person name="May G.D."/>
            <person name="Shapiro H."/>
            <person name="Ma J."/>
            <person name="Bustamante C.D."/>
            <person name="Schnell R.J."/>
            <person name="Main D."/>
            <person name="Gilbert D."/>
            <person name="Parida L."/>
            <person name="Kuhn D.N."/>
        </authorList>
    </citation>
    <scope>NUCLEOTIDE SEQUENCE [LARGE SCALE GENOMIC DNA]</scope>
    <source>
        <strain evidence="2">cv. Matina 1-6</strain>
    </source>
</reference>
<protein>
    <recommendedName>
        <fullName evidence="3">Aspartic peptidase DDI1-type domain-containing protein</fullName>
    </recommendedName>
</protein>
<dbReference type="EMBL" id="CM001887">
    <property type="protein sequence ID" value="EOY33304.1"/>
    <property type="molecule type" value="Genomic_DNA"/>
</dbReference>
<accession>A0A061GZM7</accession>